<gene>
    <name evidence="4" type="ORF">HNR07_003372</name>
</gene>
<name>A0A840WK59_9ACTN</name>
<keyword evidence="4" id="KW-0687">Ribonucleoprotein</keyword>
<dbReference type="Pfam" id="PF00583">
    <property type="entry name" value="Acetyltransf_1"/>
    <property type="match status" value="1"/>
</dbReference>
<dbReference type="RefSeq" id="WP_221318841.1">
    <property type="nucleotide sequence ID" value="NZ_BAAAKM010000139.1"/>
</dbReference>
<dbReference type="AlphaFoldDB" id="A0A840WK59"/>
<dbReference type="InterPro" id="IPR000182">
    <property type="entry name" value="GNAT_dom"/>
</dbReference>
<dbReference type="Gene3D" id="3.40.630.30">
    <property type="match status" value="1"/>
</dbReference>
<evidence type="ECO:0000256" key="2">
    <source>
        <dbReference type="ARBA" id="ARBA00023315"/>
    </source>
</evidence>
<keyword evidence="1" id="KW-0808">Transferase</keyword>
<comment type="caution">
    <text evidence="4">The sequence shown here is derived from an EMBL/GenBank/DDBJ whole genome shotgun (WGS) entry which is preliminary data.</text>
</comment>
<sequence>MSSPPPTGTPSVSLRAMELADVPSAVRLHCATLPTGFFVELGERFLGRYYRTFLTSPAAVALVAQVEGEVVGFLVGSTDENAHHRHTLDLSRWGLARAGAMALLMRPELTTRFVRTRARRYLKGIRRFGERALPPTGATARTGVLSHIAVDNTVRRGGVGATLVDGFTRIARVHNVERLRLYTGQDNEAAQRFYKRLGWEEQPLQYDIDGKPWVPFTLDL</sequence>
<feature type="domain" description="N-acetyltransferase" evidence="3">
    <location>
        <begin position="12"/>
        <end position="220"/>
    </location>
</feature>
<dbReference type="GO" id="GO:0005840">
    <property type="term" value="C:ribosome"/>
    <property type="evidence" value="ECO:0007669"/>
    <property type="project" value="UniProtKB-KW"/>
</dbReference>
<dbReference type="GO" id="GO:0016747">
    <property type="term" value="F:acyltransferase activity, transferring groups other than amino-acyl groups"/>
    <property type="evidence" value="ECO:0007669"/>
    <property type="project" value="InterPro"/>
</dbReference>
<proteinExistence type="predicted"/>
<evidence type="ECO:0000313" key="5">
    <source>
        <dbReference type="Proteomes" id="UP000579647"/>
    </source>
</evidence>
<reference evidence="4 5" key="1">
    <citation type="submission" date="2020-08" db="EMBL/GenBank/DDBJ databases">
        <title>Sequencing the genomes of 1000 actinobacteria strains.</title>
        <authorList>
            <person name="Klenk H.-P."/>
        </authorList>
    </citation>
    <scope>NUCLEOTIDE SEQUENCE [LARGE SCALE GENOMIC DNA]</scope>
    <source>
        <strain evidence="4 5">DSM 44598</strain>
    </source>
</reference>
<keyword evidence="2" id="KW-0012">Acyltransferase</keyword>
<dbReference type="PROSITE" id="PS51186">
    <property type="entry name" value="GNAT"/>
    <property type="match status" value="1"/>
</dbReference>
<evidence type="ECO:0000313" key="4">
    <source>
        <dbReference type="EMBL" id="MBB5492235.1"/>
    </source>
</evidence>
<evidence type="ECO:0000259" key="3">
    <source>
        <dbReference type="PROSITE" id="PS51186"/>
    </source>
</evidence>
<evidence type="ECO:0000256" key="1">
    <source>
        <dbReference type="ARBA" id="ARBA00022679"/>
    </source>
</evidence>
<dbReference type="EMBL" id="JACHDO010000001">
    <property type="protein sequence ID" value="MBB5492235.1"/>
    <property type="molecule type" value="Genomic_DNA"/>
</dbReference>
<dbReference type="CDD" id="cd04301">
    <property type="entry name" value="NAT_SF"/>
    <property type="match status" value="1"/>
</dbReference>
<dbReference type="PANTHER" id="PTHR43877">
    <property type="entry name" value="AMINOALKYLPHOSPHONATE N-ACETYLTRANSFERASE-RELATED-RELATED"/>
    <property type="match status" value="1"/>
</dbReference>
<dbReference type="SUPFAM" id="SSF55729">
    <property type="entry name" value="Acyl-CoA N-acyltransferases (Nat)"/>
    <property type="match status" value="1"/>
</dbReference>
<protein>
    <submittedName>
        <fullName evidence="4">Ribosomal protein S18 acetylase RimI-like enzyme</fullName>
    </submittedName>
</protein>
<keyword evidence="4" id="KW-0689">Ribosomal protein</keyword>
<dbReference type="Proteomes" id="UP000579647">
    <property type="component" value="Unassembled WGS sequence"/>
</dbReference>
<accession>A0A840WK59</accession>
<keyword evidence="5" id="KW-1185">Reference proteome</keyword>
<dbReference type="InterPro" id="IPR016181">
    <property type="entry name" value="Acyl_CoA_acyltransferase"/>
</dbReference>
<organism evidence="4 5">
    <name type="scientific">Nocardiopsis metallicus</name>
    <dbReference type="NCBI Taxonomy" id="179819"/>
    <lineage>
        <taxon>Bacteria</taxon>
        <taxon>Bacillati</taxon>
        <taxon>Actinomycetota</taxon>
        <taxon>Actinomycetes</taxon>
        <taxon>Streptosporangiales</taxon>
        <taxon>Nocardiopsidaceae</taxon>
        <taxon>Nocardiopsis</taxon>
    </lineage>
</organism>
<dbReference type="InterPro" id="IPR050832">
    <property type="entry name" value="Bact_Acetyltransf"/>
</dbReference>